<dbReference type="GO" id="GO:0046872">
    <property type="term" value="F:metal ion binding"/>
    <property type="evidence" value="ECO:0007669"/>
    <property type="project" value="InterPro"/>
</dbReference>
<dbReference type="Pfam" id="PF11716">
    <property type="entry name" value="MDMPI_N"/>
    <property type="match status" value="1"/>
</dbReference>
<dbReference type="Gene3D" id="1.20.120.450">
    <property type="entry name" value="dinb family like domain"/>
    <property type="match status" value="1"/>
</dbReference>
<dbReference type="InterPro" id="IPR003033">
    <property type="entry name" value="SCP2_sterol-bd_dom"/>
</dbReference>
<dbReference type="Proteomes" id="UP000280307">
    <property type="component" value="Unassembled WGS sequence"/>
</dbReference>
<dbReference type="SUPFAM" id="SSF109854">
    <property type="entry name" value="DinB/YfiT-like putative metalloenzymes"/>
    <property type="match status" value="1"/>
</dbReference>
<dbReference type="Gene3D" id="3.30.1050.10">
    <property type="entry name" value="SCP2 sterol-binding domain"/>
    <property type="match status" value="1"/>
</dbReference>
<dbReference type="SUPFAM" id="SSF55718">
    <property type="entry name" value="SCP-like"/>
    <property type="match status" value="1"/>
</dbReference>
<organism evidence="3 4">
    <name type="scientific">Candidatus Viridilinea halotolerans</name>
    <dbReference type="NCBI Taxonomy" id="2491704"/>
    <lineage>
        <taxon>Bacteria</taxon>
        <taxon>Bacillati</taxon>
        <taxon>Chloroflexota</taxon>
        <taxon>Chloroflexia</taxon>
        <taxon>Chloroflexales</taxon>
        <taxon>Chloroflexineae</taxon>
        <taxon>Oscillochloridaceae</taxon>
        <taxon>Candidatus Viridilinea</taxon>
    </lineage>
</organism>
<feature type="domain" description="SCP2" evidence="1">
    <location>
        <begin position="236"/>
        <end position="318"/>
    </location>
</feature>
<evidence type="ECO:0000259" key="1">
    <source>
        <dbReference type="Pfam" id="PF02036"/>
    </source>
</evidence>
<dbReference type="Pfam" id="PF02036">
    <property type="entry name" value="SCP2"/>
    <property type="match status" value="1"/>
</dbReference>
<comment type="caution">
    <text evidence="3">The sequence shown here is derived from an EMBL/GenBank/DDBJ whole genome shotgun (WGS) entry which is preliminary data.</text>
</comment>
<evidence type="ECO:0000313" key="4">
    <source>
        <dbReference type="Proteomes" id="UP000280307"/>
    </source>
</evidence>
<accession>A0A426TV91</accession>
<feature type="domain" description="Mycothiol-dependent maleylpyruvate isomerase metal-binding" evidence="2">
    <location>
        <begin position="53"/>
        <end position="197"/>
    </location>
</feature>
<reference evidence="3 4" key="1">
    <citation type="submission" date="2018-12" db="EMBL/GenBank/DDBJ databases">
        <title>Genome Sequence of Candidatus Viridilinea halotolerans isolated from saline sulfide-rich spring.</title>
        <authorList>
            <person name="Grouzdev D.S."/>
            <person name="Burganskaya E.I."/>
            <person name="Krutkina M.S."/>
            <person name="Sukhacheva M.V."/>
            <person name="Gorlenko V.M."/>
        </authorList>
    </citation>
    <scope>NUCLEOTIDE SEQUENCE [LARGE SCALE GENOMIC DNA]</scope>
    <source>
        <strain evidence="3">Chok-6</strain>
    </source>
</reference>
<gene>
    <name evidence="3" type="ORF">EI684_16555</name>
</gene>
<sequence>MAPADEIPPEEIAKLAAEELAAQAEVEAEASLARLEDRIGAFTAYTLASDLLELREIFAGSFERIKAEDWQRRTERRAEGWTRRQALAHVAAVTQAYNQVITAALAGESIVIPGLNERTDLKAFNQAAIEARAELPIEELVNSFLDALSDAARLVAPLSMEEMVRHVTLPHLSSAPTIGEIFGSALAHAGIIHGAQLAAARARPIWIYFQPGMMRRQITRFVHLLALNYWPERGGDLHATIAINIAGQGGGSWLIRVSPAGAHGKIGRARTNDVTFSFHNADLFCRLLTFQTQGWRPFLLRRLRIQGQLSLARRIPNFFMPT</sequence>
<dbReference type="EMBL" id="RSAS01000668">
    <property type="protein sequence ID" value="RRR69110.1"/>
    <property type="molecule type" value="Genomic_DNA"/>
</dbReference>
<dbReference type="AlphaFoldDB" id="A0A426TV91"/>
<protein>
    <recommendedName>
        <fullName evidence="5">Maleylpyruvate isomerase family mycothiol-dependent enzyme</fullName>
    </recommendedName>
</protein>
<name>A0A426TV91_9CHLR</name>
<dbReference type="InterPro" id="IPR034660">
    <property type="entry name" value="DinB/YfiT-like"/>
</dbReference>
<proteinExistence type="predicted"/>
<dbReference type="InterPro" id="IPR024344">
    <property type="entry name" value="MDMPI_metal-binding"/>
</dbReference>
<dbReference type="InterPro" id="IPR036527">
    <property type="entry name" value="SCP2_sterol-bd_dom_sf"/>
</dbReference>
<evidence type="ECO:0008006" key="5">
    <source>
        <dbReference type="Google" id="ProtNLM"/>
    </source>
</evidence>
<evidence type="ECO:0000259" key="2">
    <source>
        <dbReference type="Pfam" id="PF11716"/>
    </source>
</evidence>
<evidence type="ECO:0000313" key="3">
    <source>
        <dbReference type="EMBL" id="RRR69110.1"/>
    </source>
</evidence>